<keyword evidence="1" id="KW-1133">Transmembrane helix</keyword>
<evidence type="ECO:0000256" key="1">
    <source>
        <dbReference type="SAM" id="Phobius"/>
    </source>
</evidence>
<reference evidence="2" key="1">
    <citation type="submission" date="2020-04" db="EMBL/GenBank/DDBJ databases">
        <authorList>
            <person name="Chiriac C."/>
            <person name="Salcher M."/>
            <person name="Ghai R."/>
            <person name="Kavagutti S V."/>
        </authorList>
    </citation>
    <scope>NUCLEOTIDE SEQUENCE</scope>
</reference>
<feature type="transmembrane region" description="Helical" evidence="1">
    <location>
        <begin position="114"/>
        <end position="139"/>
    </location>
</feature>
<gene>
    <name evidence="2" type="ORF">UFOVP577_5</name>
</gene>
<name>A0A6J5MZQ0_9CAUD</name>
<accession>A0A6J5MZQ0</accession>
<organism evidence="2">
    <name type="scientific">uncultured Caudovirales phage</name>
    <dbReference type="NCBI Taxonomy" id="2100421"/>
    <lineage>
        <taxon>Viruses</taxon>
        <taxon>Duplodnaviria</taxon>
        <taxon>Heunggongvirae</taxon>
        <taxon>Uroviricota</taxon>
        <taxon>Caudoviricetes</taxon>
        <taxon>Peduoviridae</taxon>
        <taxon>Maltschvirus</taxon>
        <taxon>Maltschvirus maltsch</taxon>
    </lineage>
</organism>
<sequence length="206" mass="21416">MGHLALADSLAFLDIADRVHPASLVFQAIPVLMASRKVALVVTADSQDCQDFQASADILAAAYLAIPAAAYRDTLGTLALACLATAAIRAKAAFLDLAEFLDLAANRATAVNRAFLVILGLVYQDIAVLGFLATVAYLVTAALVFPATVDCLDTAVAAYLATLAAAYPVTAEHPATVAMVYRDILGFLDTQDQGSAAIQADLDTVV</sequence>
<proteinExistence type="predicted"/>
<keyword evidence="1" id="KW-0472">Membrane</keyword>
<dbReference type="EMBL" id="LR796547">
    <property type="protein sequence ID" value="CAB4150510.1"/>
    <property type="molecule type" value="Genomic_DNA"/>
</dbReference>
<evidence type="ECO:0000313" key="2">
    <source>
        <dbReference type="EMBL" id="CAB4150510.1"/>
    </source>
</evidence>
<protein>
    <submittedName>
        <fullName evidence="2">Uncharacterized protein</fullName>
    </submittedName>
</protein>
<keyword evidence="1" id="KW-0812">Transmembrane</keyword>